<dbReference type="AlphaFoldDB" id="A0A4Y7RHV5"/>
<evidence type="ECO:0008006" key="3">
    <source>
        <dbReference type="Google" id="ProtNLM"/>
    </source>
</evidence>
<name>A0A4Y7RHV5_9FIRM</name>
<dbReference type="Proteomes" id="UP000298324">
    <property type="component" value="Unassembled WGS sequence"/>
</dbReference>
<evidence type="ECO:0000313" key="1">
    <source>
        <dbReference type="EMBL" id="TEB08588.1"/>
    </source>
</evidence>
<comment type="caution">
    <text evidence="1">The sequence shown here is derived from an EMBL/GenBank/DDBJ whole genome shotgun (WGS) entry which is preliminary data.</text>
</comment>
<proteinExistence type="predicted"/>
<dbReference type="EMBL" id="QFGA01000001">
    <property type="protein sequence ID" value="TEB08588.1"/>
    <property type="molecule type" value="Genomic_DNA"/>
</dbReference>
<organism evidence="1 2">
    <name type="scientific">Pelotomaculum schinkii</name>
    <dbReference type="NCBI Taxonomy" id="78350"/>
    <lineage>
        <taxon>Bacteria</taxon>
        <taxon>Bacillati</taxon>
        <taxon>Bacillota</taxon>
        <taxon>Clostridia</taxon>
        <taxon>Eubacteriales</taxon>
        <taxon>Desulfotomaculaceae</taxon>
        <taxon>Pelotomaculum</taxon>
    </lineage>
</organism>
<protein>
    <recommendedName>
        <fullName evidence="3">DUF3795 domain-containing protein</fullName>
    </recommendedName>
</protein>
<dbReference type="RefSeq" id="WP_134217302.1">
    <property type="nucleotide sequence ID" value="NZ_QFGA01000001.1"/>
</dbReference>
<sequence length="184" mass="21467">MKEYKREYPLFSLCGLNCGLCPRYQSEGTTRCPGCGGKDFHLQHPSCAVITCSKKHGDVEYCFLCKNYPCNRYKCPSEKDSFITYRNVINDMQKAIDNGIEQYQAELNEKILFLEYLISNFNDGRKKNFFCIAINLLDLADLNDIKEHIKKCDETIPQKDKVKMVESWFNEKAKSKNINFKLRK</sequence>
<reference evidence="1 2" key="1">
    <citation type="journal article" date="2018" name="Environ. Microbiol.">
        <title>Novel energy conservation strategies and behaviour of Pelotomaculum schinkii driving syntrophic propionate catabolism.</title>
        <authorList>
            <person name="Hidalgo-Ahumada C.A.P."/>
            <person name="Nobu M.K."/>
            <person name="Narihiro T."/>
            <person name="Tamaki H."/>
            <person name="Liu W.T."/>
            <person name="Kamagata Y."/>
            <person name="Stams A.J.M."/>
            <person name="Imachi H."/>
            <person name="Sousa D.Z."/>
        </authorList>
    </citation>
    <scope>NUCLEOTIDE SEQUENCE [LARGE SCALE GENOMIC DNA]</scope>
    <source>
        <strain evidence="1 2">HH</strain>
    </source>
</reference>
<dbReference type="InterPro" id="IPR024227">
    <property type="entry name" value="DUF3795"/>
</dbReference>
<keyword evidence="2" id="KW-1185">Reference proteome</keyword>
<accession>A0A4Y7RHV5</accession>
<gene>
    <name evidence="1" type="ORF">Psch_02153</name>
</gene>
<dbReference type="Pfam" id="PF12675">
    <property type="entry name" value="DUF3795"/>
    <property type="match status" value="1"/>
</dbReference>
<evidence type="ECO:0000313" key="2">
    <source>
        <dbReference type="Proteomes" id="UP000298324"/>
    </source>
</evidence>